<evidence type="ECO:0000259" key="6">
    <source>
        <dbReference type="PROSITE" id="PS51292"/>
    </source>
</evidence>
<gene>
    <name evidence="7" type="ORF">POM88_048337</name>
</gene>
<keyword evidence="8" id="KW-1185">Reference proteome</keyword>
<dbReference type="SUPFAM" id="SSF57850">
    <property type="entry name" value="RING/U-box"/>
    <property type="match status" value="1"/>
</dbReference>
<name>A0AAD8LZJ5_9APIA</name>
<dbReference type="PROSITE" id="PS51292">
    <property type="entry name" value="ZF_RING_CH"/>
    <property type="match status" value="1"/>
</dbReference>
<reference evidence="7" key="2">
    <citation type="submission" date="2023-05" db="EMBL/GenBank/DDBJ databases">
        <authorList>
            <person name="Schelkunov M.I."/>
        </authorList>
    </citation>
    <scope>NUCLEOTIDE SEQUENCE</scope>
    <source>
        <strain evidence="7">Hsosn_3</strain>
        <tissue evidence="7">Leaf</tissue>
    </source>
</reference>
<evidence type="ECO:0000256" key="2">
    <source>
        <dbReference type="ARBA" id="ARBA00022771"/>
    </source>
</evidence>
<dbReference type="Proteomes" id="UP001237642">
    <property type="component" value="Unassembled WGS sequence"/>
</dbReference>
<dbReference type="PROSITE" id="PS50089">
    <property type="entry name" value="ZF_RING_2"/>
    <property type="match status" value="1"/>
</dbReference>
<dbReference type="GO" id="GO:0008270">
    <property type="term" value="F:zinc ion binding"/>
    <property type="evidence" value="ECO:0007669"/>
    <property type="project" value="UniProtKB-KW"/>
</dbReference>
<dbReference type="SMART" id="SM00744">
    <property type="entry name" value="RINGv"/>
    <property type="match status" value="1"/>
</dbReference>
<proteinExistence type="predicted"/>
<evidence type="ECO:0008006" key="9">
    <source>
        <dbReference type="Google" id="ProtNLM"/>
    </source>
</evidence>
<dbReference type="PANTHER" id="PTHR46158:SF10">
    <property type="entry name" value="RING-CH-TYPE DOMAIN-CONTAINING PROTEIN"/>
    <property type="match status" value="1"/>
</dbReference>
<feature type="domain" description="RING-type" evidence="5">
    <location>
        <begin position="98"/>
        <end position="146"/>
    </location>
</feature>
<dbReference type="AlphaFoldDB" id="A0AAD8LZJ5"/>
<dbReference type="CDD" id="cd16495">
    <property type="entry name" value="RING_CH-C4HC3_MARCH"/>
    <property type="match status" value="1"/>
</dbReference>
<dbReference type="PANTHER" id="PTHR46158">
    <property type="entry name" value="OS02G0165000 PROTEIN"/>
    <property type="match status" value="1"/>
</dbReference>
<reference evidence="7" key="1">
    <citation type="submission" date="2023-02" db="EMBL/GenBank/DDBJ databases">
        <title>Genome of toxic invasive species Heracleum sosnowskyi carries increased number of genes despite the absence of recent whole-genome duplications.</title>
        <authorList>
            <person name="Schelkunov M."/>
            <person name="Shtratnikova V."/>
            <person name="Makarenko M."/>
            <person name="Klepikova A."/>
            <person name="Omelchenko D."/>
            <person name="Novikova G."/>
            <person name="Obukhova E."/>
            <person name="Bogdanov V."/>
            <person name="Penin A."/>
            <person name="Logacheva M."/>
        </authorList>
    </citation>
    <scope>NUCLEOTIDE SEQUENCE</scope>
    <source>
        <strain evidence="7">Hsosn_3</strain>
        <tissue evidence="7">Leaf</tissue>
    </source>
</reference>
<dbReference type="EMBL" id="JAUIZM010000011">
    <property type="protein sequence ID" value="KAK1355081.1"/>
    <property type="molecule type" value="Genomic_DNA"/>
</dbReference>
<keyword evidence="3" id="KW-0862">Zinc</keyword>
<evidence type="ECO:0000256" key="1">
    <source>
        <dbReference type="ARBA" id="ARBA00022723"/>
    </source>
</evidence>
<comment type="caution">
    <text evidence="7">The sequence shown here is derived from an EMBL/GenBank/DDBJ whole genome shotgun (WGS) entry which is preliminary data.</text>
</comment>
<keyword evidence="1" id="KW-0479">Metal-binding</keyword>
<sequence length="175" mass="19601">MTFRRCKAFPIAGMISTNQTKSTLDIYAKMKETRRTHNYKALIMSRTYLDSLGGVFRVIPATPLVAGETGAASNSTQPLDAEGNDADHDHILEEEAVCRICFVELEEDGDTFKMECSCKGDLALVHKECVIKWFSIKGNKICEVCKQEVENLPVTLFNIMKLKHNEPKDPVNSTI</sequence>
<dbReference type="InterPro" id="IPR011016">
    <property type="entry name" value="Znf_RING-CH"/>
</dbReference>
<evidence type="ECO:0000256" key="3">
    <source>
        <dbReference type="ARBA" id="ARBA00022833"/>
    </source>
</evidence>
<evidence type="ECO:0000256" key="4">
    <source>
        <dbReference type="PROSITE-ProRule" id="PRU00175"/>
    </source>
</evidence>
<feature type="domain" description="RING-CH-type" evidence="6">
    <location>
        <begin position="90"/>
        <end position="152"/>
    </location>
</feature>
<evidence type="ECO:0000259" key="5">
    <source>
        <dbReference type="PROSITE" id="PS50089"/>
    </source>
</evidence>
<evidence type="ECO:0000313" key="7">
    <source>
        <dbReference type="EMBL" id="KAK1355081.1"/>
    </source>
</evidence>
<dbReference type="Pfam" id="PF12906">
    <property type="entry name" value="RINGv"/>
    <property type="match status" value="1"/>
</dbReference>
<keyword evidence="2 4" id="KW-0863">Zinc-finger</keyword>
<accession>A0AAD8LZJ5</accession>
<dbReference type="InterPro" id="IPR001841">
    <property type="entry name" value="Znf_RING"/>
</dbReference>
<evidence type="ECO:0000313" key="8">
    <source>
        <dbReference type="Proteomes" id="UP001237642"/>
    </source>
</evidence>
<organism evidence="7 8">
    <name type="scientific">Heracleum sosnowskyi</name>
    <dbReference type="NCBI Taxonomy" id="360622"/>
    <lineage>
        <taxon>Eukaryota</taxon>
        <taxon>Viridiplantae</taxon>
        <taxon>Streptophyta</taxon>
        <taxon>Embryophyta</taxon>
        <taxon>Tracheophyta</taxon>
        <taxon>Spermatophyta</taxon>
        <taxon>Magnoliopsida</taxon>
        <taxon>eudicotyledons</taxon>
        <taxon>Gunneridae</taxon>
        <taxon>Pentapetalae</taxon>
        <taxon>asterids</taxon>
        <taxon>campanulids</taxon>
        <taxon>Apiales</taxon>
        <taxon>Apiaceae</taxon>
        <taxon>Apioideae</taxon>
        <taxon>apioid superclade</taxon>
        <taxon>Tordylieae</taxon>
        <taxon>Tordyliinae</taxon>
        <taxon>Heracleum</taxon>
    </lineage>
</organism>
<dbReference type="InterPro" id="IPR013083">
    <property type="entry name" value="Znf_RING/FYVE/PHD"/>
</dbReference>
<dbReference type="Gene3D" id="3.30.40.10">
    <property type="entry name" value="Zinc/RING finger domain, C3HC4 (zinc finger)"/>
    <property type="match status" value="1"/>
</dbReference>
<protein>
    <recommendedName>
        <fullName evidence="9">RING-CH-type domain-containing protein</fullName>
    </recommendedName>
</protein>